<evidence type="ECO:0000313" key="3">
    <source>
        <dbReference type="Proteomes" id="UP000029995"/>
    </source>
</evidence>
<dbReference type="AlphaFoldDB" id="A0A0A0DCV6"/>
<evidence type="ECO:0000313" key="2">
    <source>
        <dbReference type="EMBL" id="KGM35743.1"/>
    </source>
</evidence>
<evidence type="ECO:0000256" key="1">
    <source>
        <dbReference type="SAM" id="MobiDB-lite"/>
    </source>
</evidence>
<feature type="compositionally biased region" description="Low complexity" evidence="1">
    <location>
        <begin position="62"/>
        <end position="72"/>
    </location>
</feature>
<sequence>MRSFDGQRSDGAPIRRNREEKRKQLQELEQKRAHLGTHTSPTLRAAMDRKIAELKTELALAERAAANQAANPSPQPRRPPRR</sequence>
<proteinExistence type="predicted"/>
<feature type="compositionally biased region" description="Basic and acidic residues" evidence="1">
    <location>
        <begin position="16"/>
        <end position="32"/>
    </location>
</feature>
<protein>
    <submittedName>
        <fullName evidence="2">Uncharacterized protein</fullName>
    </submittedName>
</protein>
<name>A0A0A0DCV6_9PROT</name>
<dbReference type="Proteomes" id="UP000029995">
    <property type="component" value="Unassembled WGS sequence"/>
</dbReference>
<reference evidence="2 3" key="1">
    <citation type="submission" date="2014-01" db="EMBL/GenBank/DDBJ databases">
        <title>Genome sequence determination for a cystic fibrosis isolate, Inquilinus limosus.</title>
        <authorList>
            <person name="Pino M."/>
            <person name="Di Conza J."/>
            <person name="Gutkind G."/>
        </authorList>
    </citation>
    <scope>NUCLEOTIDE SEQUENCE [LARGE SCALE GENOMIC DNA]</scope>
    <source>
        <strain evidence="2 3">MP06</strain>
    </source>
</reference>
<comment type="caution">
    <text evidence="2">The sequence shown here is derived from an EMBL/GenBank/DDBJ whole genome shotgun (WGS) entry which is preliminary data.</text>
</comment>
<gene>
    <name evidence="2" type="ORF">P409_02560</name>
</gene>
<dbReference type="EMBL" id="JANX01000013">
    <property type="protein sequence ID" value="KGM35743.1"/>
    <property type="molecule type" value="Genomic_DNA"/>
</dbReference>
<feature type="region of interest" description="Disordered" evidence="1">
    <location>
        <begin position="62"/>
        <end position="82"/>
    </location>
</feature>
<accession>A0A0A0DCV6</accession>
<organism evidence="2 3">
    <name type="scientific">Inquilinus limosus MP06</name>
    <dbReference type="NCBI Taxonomy" id="1398085"/>
    <lineage>
        <taxon>Bacteria</taxon>
        <taxon>Pseudomonadati</taxon>
        <taxon>Pseudomonadota</taxon>
        <taxon>Alphaproteobacteria</taxon>
        <taxon>Rhodospirillales</taxon>
        <taxon>Rhodospirillaceae</taxon>
        <taxon>Inquilinus</taxon>
    </lineage>
</organism>
<feature type="compositionally biased region" description="Pro residues" evidence="1">
    <location>
        <begin position="73"/>
        <end position="82"/>
    </location>
</feature>
<feature type="region of interest" description="Disordered" evidence="1">
    <location>
        <begin position="1"/>
        <end position="44"/>
    </location>
</feature>